<comment type="similarity">
    <text evidence="4">Belongs to the Omp25/RopB family.</text>
</comment>
<dbReference type="PANTHER" id="PTHR34001:SF3">
    <property type="entry name" value="BLL7405 PROTEIN"/>
    <property type="match status" value="1"/>
</dbReference>
<reference evidence="7 8" key="1">
    <citation type="submission" date="2013-09" db="EMBL/GenBank/DDBJ databases">
        <title>Genome sequencing of Phaeobacter antarcticus sp. nov. SM1211.</title>
        <authorList>
            <person name="Zhang X.-Y."/>
            <person name="Liu C."/>
            <person name="Chen X.-L."/>
            <person name="Xie B.-B."/>
            <person name="Qin Q.-L."/>
            <person name="Rong J.-C."/>
            <person name="Zhang Y.-Z."/>
        </authorList>
    </citation>
    <scope>NUCLEOTIDE SEQUENCE [LARGE SCALE GENOMIC DNA]</scope>
    <source>
        <strain evidence="7 8">SM1211</strain>
    </source>
</reference>
<dbReference type="Gene3D" id="2.40.160.10">
    <property type="entry name" value="Porin"/>
    <property type="match status" value="1"/>
</dbReference>
<evidence type="ECO:0000256" key="5">
    <source>
        <dbReference type="SAM" id="SignalP"/>
    </source>
</evidence>
<dbReference type="InterPro" id="IPR027385">
    <property type="entry name" value="Beta-barrel_OMP"/>
</dbReference>
<dbReference type="InterPro" id="IPR011250">
    <property type="entry name" value="OMP/PagP_B-barrel"/>
</dbReference>
<keyword evidence="2 5" id="KW-0732">Signal</keyword>
<dbReference type="Proteomes" id="UP000231259">
    <property type="component" value="Unassembled WGS sequence"/>
</dbReference>
<protein>
    <recommendedName>
        <fullName evidence="6">Outer membrane protein beta-barrel domain-containing protein</fullName>
    </recommendedName>
</protein>
<proteinExistence type="inferred from homology"/>
<keyword evidence="8" id="KW-1185">Reference proteome</keyword>
<gene>
    <name evidence="7" type="ORF">P775_23890</name>
</gene>
<feature type="chain" id="PRO_5013708271" description="Outer membrane protein beta-barrel domain-containing protein" evidence="5">
    <location>
        <begin position="22"/>
        <end position="198"/>
    </location>
</feature>
<accession>A0A2G8R7X6</accession>
<sequence>MKRTLVLSTALVGAMTLPAFAGSLVPATVEPAPMAPAPVAAPMMASADWTGFSLGAQAGYGAFDSENPDDDDDAGTYGLKGGYDFDMGSYVLGLGMQYDATDVDLGDANVDGILRAGGRIGYDLGKTLPYFAAGYAKAFTDDSSVGDSNGYYAGLGVERMLTRSVSLGGEVLYNKFDDFDNSFETDATTANVSVNYRF</sequence>
<name>A0A2G8R7X6_9RHOB</name>
<dbReference type="InterPro" id="IPR023614">
    <property type="entry name" value="Porin_dom_sf"/>
</dbReference>
<keyword evidence="3" id="KW-0472">Membrane</keyword>
<evidence type="ECO:0000256" key="4">
    <source>
        <dbReference type="ARBA" id="ARBA00038306"/>
    </source>
</evidence>
<evidence type="ECO:0000256" key="2">
    <source>
        <dbReference type="ARBA" id="ARBA00022729"/>
    </source>
</evidence>
<evidence type="ECO:0000256" key="3">
    <source>
        <dbReference type="ARBA" id="ARBA00023136"/>
    </source>
</evidence>
<dbReference type="SUPFAM" id="SSF56925">
    <property type="entry name" value="OMPA-like"/>
    <property type="match status" value="1"/>
</dbReference>
<evidence type="ECO:0000256" key="1">
    <source>
        <dbReference type="ARBA" id="ARBA00004370"/>
    </source>
</evidence>
<dbReference type="RefSeq" id="WP_180287547.1">
    <property type="nucleotide sequence ID" value="NZ_AWWI01000164.1"/>
</dbReference>
<feature type="domain" description="Outer membrane protein beta-barrel" evidence="6">
    <location>
        <begin position="39"/>
        <end position="198"/>
    </location>
</feature>
<dbReference type="Pfam" id="PF13505">
    <property type="entry name" value="OMP_b-brl"/>
    <property type="match status" value="1"/>
</dbReference>
<organism evidence="7 8">
    <name type="scientific">Puniceibacterium antarcticum</name>
    <dbReference type="NCBI Taxonomy" id="1206336"/>
    <lineage>
        <taxon>Bacteria</taxon>
        <taxon>Pseudomonadati</taxon>
        <taxon>Pseudomonadota</taxon>
        <taxon>Alphaproteobacteria</taxon>
        <taxon>Rhodobacterales</taxon>
        <taxon>Paracoccaceae</taxon>
        <taxon>Puniceibacterium</taxon>
    </lineage>
</organism>
<dbReference type="AlphaFoldDB" id="A0A2G8R7X6"/>
<feature type="signal peptide" evidence="5">
    <location>
        <begin position="1"/>
        <end position="21"/>
    </location>
</feature>
<comment type="caution">
    <text evidence="7">The sequence shown here is derived from an EMBL/GenBank/DDBJ whole genome shotgun (WGS) entry which is preliminary data.</text>
</comment>
<dbReference type="EMBL" id="AWWI01000164">
    <property type="protein sequence ID" value="PIL17623.1"/>
    <property type="molecule type" value="Genomic_DNA"/>
</dbReference>
<dbReference type="InterPro" id="IPR051692">
    <property type="entry name" value="OMP-like"/>
</dbReference>
<dbReference type="PANTHER" id="PTHR34001">
    <property type="entry name" value="BLL7405 PROTEIN"/>
    <property type="match status" value="1"/>
</dbReference>
<evidence type="ECO:0000313" key="7">
    <source>
        <dbReference type="EMBL" id="PIL17623.1"/>
    </source>
</evidence>
<evidence type="ECO:0000313" key="8">
    <source>
        <dbReference type="Proteomes" id="UP000231259"/>
    </source>
</evidence>
<comment type="subcellular location">
    <subcellularLocation>
        <location evidence="1">Membrane</location>
    </subcellularLocation>
</comment>
<evidence type="ECO:0000259" key="6">
    <source>
        <dbReference type="Pfam" id="PF13505"/>
    </source>
</evidence>
<dbReference type="GO" id="GO:0016020">
    <property type="term" value="C:membrane"/>
    <property type="evidence" value="ECO:0007669"/>
    <property type="project" value="UniProtKB-SubCell"/>
</dbReference>